<name>A0A2G2XL43_CAPBA</name>
<evidence type="ECO:0000256" key="4">
    <source>
        <dbReference type="ARBA" id="ARBA00023163"/>
    </source>
</evidence>
<keyword evidence="3" id="KW-0238">DNA-binding</keyword>
<evidence type="ECO:0000256" key="2">
    <source>
        <dbReference type="ARBA" id="ARBA00023015"/>
    </source>
</evidence>
<comment type="caution">
    <text evidence="7">The sequence shown here is derived from an EMBL/GenBank/DDBJ whole genome shotgun (WGS) entry which is preliminary data.</text>
</comment>
<organism evidence="7 8">
    <name type="scientific">Capsicum baccatum</name>
    <name type="common">Peruvian pepper</name>
    <dbReference type="NCBI Taxonomy" id="33114"/>
    <lineage>
        <taxon>Eukaryota</taxon>
        <taxon>Viridiplantae</taxon>
        <taxon>Streptophyta</taxon>
        <taxon>Embryophyta</taxon>
        <taxon>Tracheophyta</taxon>
        <taxon>Spermatophyta</taxon>
        <taxon>Magnoliopsida</taxon>
        <taxon>eudicotyledons</taxon>
        <taxon>Gunneridae</taxon>
        <taxon>Pentapetalae</taxon>
        <taxon>asterids</taxon>
        <taxon>lamiids</taxon>
        <taxon>Solanales</taxon>
        <taxon>Solanaceae</taxon>
        <taxon>Solanoideae</taxon>
        <taxon>Capsiceae</taxon>
        <taxon>Capsicum</taxon>
    </lineage>
</organism>
<dbReference type="STRING" id="33114.A0A2G2XL43"/>
<accession>A0A2G2XL43</accession>
<dbReference type="GO" id="GO:0046983">
    <property type="term" value="F:protein dimerization activity"/>
    <property type="evidence" value="ECO:0007669"/>
    <property type="project" value="InterPro"/>
</dbReference>
<dbReference type="EMBL" id="MLFT02000001">
    <property type="protein sequence ID" value="PHT58197.1"/>
    <property type="molecule type" value="Genomic_DNA"/>
</dbReference>
<feature type="domain" description="MADS-box" evidence="6">
    <location>
        <begin position="1"/>
        <end position="54"/>
    </location>
</feature>
<keyword evidence="5" id="KW-0539">Nucleus</keyword>
<gene>
    <name evidence="7" type="ORF">CQW23_00560</name>
</gene>
<dbReference type="PANTHER" id="PTHR11945:SF535">
    <property type="entry name" value="AGAMOUS-LIKE MADS-BOX PROTEIN AGL29"/>
    <property type="match status" value="1"/>
</dbReference>
<keyword evidence="4" id="KW-0804">Transcription</keyword>
<dbReference type="GO" id="GO:0000978">
    <property type="term" value="F:RNA polymerase II cis-regulatory region sequence-specific DNA binding"/>
    <property type="evidence" value="ECO:0007669"/>
    <property type="project" value="TreeGrafter"/>
</dbReference>
<evidence type="ECO:0000259" key="6">
    <source>
        <dbReference type="PROSITE" id="PS50066"/>
    </source>
</evidence>
<evidence type="ECO:0000256" key="5">
    <source>
        <dbReference type="ARBA" id="ARBA00023242"/>
    </source>
</evidence>
<dbReference type="Proteomes" id="UP000224567">
    <property type="component" value="Unassembled WGS sequence"/>
</dbReference>
<proteinExistence type="predicted"/>
<dbReference type="SMART" id="SM00432">
    <property type="entry name" value="MADS"/>
    <property type="match status" value="1"/>
</dbReference>
<evidence type="ECO:0000313" key="7">
    <source>
        <dbReference type="EMBL" id="PHT58197.1"/>
    </source>
</evidence>
<evidence type="ECO:0000256" key="3">
    <source>
        <dbReference type="ARBA" id="ARBA00023125"/>
    </source>
</evidence>
<protein>
    <recommendedName>
        <fullName evidence="6">MADS-box domain-containing protein</fullName>
    </recommendedName>
</protein>
<reference evidence="8" key="2">
    <citation type="journal article" date="2017" name="J. Anim. Genet.">
        <title>Multiple reference genome sequences of hot pepper reveal the massive evolution of plant disease resistance genes by retroduplication.</title>
        <authorList>
            <person name="Kim S."/>
            <person name="Park J."/>
            <person name="Yeom S.-I."/>
            <person name="Kim Y.-M."/>
            <person name="Seo E."/>
            <person name="Kim K.-T."/>
            <person name="Kim M.-S."/>
            <person name="Lee J.M."/>
            <person name="Cheong K."/>
            <person name="Shin H.-S."/>
            <person name="Kim S.-B."/>
            <person name="Han K."/>
            <person name="Lee J."/>
            <person name="Park M."/>
            <person name="Lee H.-A."/>
            <person name="Lee H.-Y."/>
            <person name="Lee Y."/>
            <person name="Oh S."/>
            <person name="Lee J.H."/>
            <person name="Choi E."/>
            <person name="Choi E."/>
            <person name="Lee S.E."/>
            <person name="Jeon J."/>
            <person name="Kim H."/>
            <person name="Choi G."/>
            <person name="Song H."/>
            <person name="Lee J."/>
            <person name="Lee S.-C."/>
            <person name="Kwon J.-K."/>
            <person name="Lee H.-Y."/>
            <person name="Koo N."/>
            <person name="Hong Y."/>
            <person name="Kim R.W."/>
            <person name="Kang W.-H."/>
            <person name="Huh J.H."/>
            <person name="Kang B.-C."/>
            <person name="Yang T.-J."/>
            <person name="Lee Y.-H."/>
            <person name="Bennetzen J.L."/>
            <person name="Choi D."/>
        </authorList>
    </citation>
    <scope>NUCLEOTIDE SEQUENCE [LARGE SCALE GENOMIC DNA]</scope>
    <source>
        <strain evidence="8">cv. PBC81</strain>
    </source>
</reference>
<dbReference type="PANTHER" id="PTHR11945">
    <property type="entry name" value="MADS BOX PROTEIN"/>
    <property type="match status" value="1"/>
</dbReference>
<dbReference type="GO" id="GO:0000981">
    <property type="term" value="F:DNA-binding transcription factor activity, RNA polymerase II-specific"/>
    <property type="evidence" value="ECO:0007669"/>
    <property type="project" value="TreeGrafter"/>
</dbReference>
<dbReference type="PROSITE" id="PS50066">
    <property type="entry name" value="MADS_BOX_2"/>
    <property type="match status" value="1"/>
</dbReference>
<reference evidence="7 8" key="1">
    <citation type="journal article" date="2017" name="Genome Biol.">
        <title>New reference genome sequences of hot pepper reveal the massive evolution of plant disease-resistance genes by retroduplication.</title>
        <authorList>
            <person name="Kim S."/>
            <person name="Park J."/>
            <person name="Yeom S.I."/>
            <person name="Kim Y.M."/>
            <person name="Seo E."/>
            <person name="Kim K.T."/>
            <person name="Kim M.S."/>
            <person name="Lee J.M."/>
            <person name="Cheong K."/>
            <person name="Shin H.S."/>
            <person name="Kim S.B."/>
            <person name="Han K."/>
            <person name="Lee J."/>
            <person name="Park M."/>
            <person name="Lee H.A."/>
            <person name="Lee H.Y."/>
            <person name="Lee Y."/>
            <person name="Oh S."/>
            <person name="Lee J.H."/>
            <person name="Choi E."/>
            <person name="Choi E."/>
            <person name="Lee S.E."/>
            <person name="Jeon J."/>
            <person name="Kim H."/>
            <person name="Choi G."/>
            <person name="Song H."/>
            <person name="Lee J."/>
            <person name="Lee S.C."/>
            <person name="Kwon J.K."/>
            <person name="Lee H.Y."/>
            <person name="Koo N."/>
            <person name="Hong Y."/>
            <person name="Kim R.W."/>
            <person name="Kang W.H."/>
            <person name="Huh J.H."/>
            <person name="Kang B.C."/>
            <person name="Yang T.J."/>
            <person name="Lee Y.H."/>
            <person name="Bennetzen J.L."/>
            <person name="Choi D."/>
        </authorList>
    </citation>
    <scope>NUCLEOTIDE SEQUENCE [LARGE SCALE GENOMIC DNA]</scope>
    <source>
        <strain evidence="8">cv. PBC81</strain>
    </source>
</reference>
<sequence>MMLIESKEARTVAFSKRKNGLGKKAEEYSNLTGEDVGFILLTQAGKPHSYGSPSIEKVIDKFHELKQNDSLQNHTDMSKTNVFDAFEDLRKEVQEFKEKYLDSKMSIDKHTLENRNADRCSRTNFGFFIARLNHVSVTKIVGRHNLDASRRPSRRQIIFHLLQCNFSELIRPQRGALVIALTPSTRHVAEYDEHGEKEYFKRDDADANSPSIEELVKAFSIDRYPVRMQCDGAADLTVDFVVKTINTVHQRTDSRII</sequence>
<dbReference type="InterPro" id="IPR002100">
    <property type="entry name" value="TF_MADSbox"/>
</dbReference>
<dbReference type="GO" id="GO:0005634">
    <property type="term" value="C:nucleus"/>
    <property type="evidence" value="ECO:0007669"/>
    <property type="project" value="UniProtKB-SubCell"/>
</dbReference>
<dbReference type="InterPro" id="IPR036879">
    <property type="entry name" value="TF_MADSbox_sf"/>
</dbReference>
<dbReference type="OrthoDB" id="1896642at2759"/>
<evidence type="ECO:0000256" key="1">
    <source>
        <dbReference type="ARBA" id="ARBA00004123"/>
    </source>
</evidence>
<comment type="subcellular location">
    <subcellularLocation>
        <location evidence="1">Nucleus</location>
    </subcellularLocation>
</comment>
<dbReference type="AlphaFoldDB" id="A0A2G2XL43"/>
<evidence type="ECO:0000313" key="8">
    <source>
        <dbReference type="Proteomes" id="UP000224567"/>
    </source>
</evidence>
<keyword evidence="8" id="KW-1185">Reference proteome</keyword>
<dbReference type="Gene3D" id="3.40.1810.10">
    <property type="entry name" value="Transcription factor, MADS-box"/>
    <property type="match status" value="1"/>
</dbReference>
<keyword evidence="2" id="KW-0805">Transcription regulation</keyword>
<dbReference type="Pfam" id="PF00319">
    <property type="entry name" value="SRF-TF"/>
    <property type="match status" value="1"/>
</dbReference>
<dbReference type="SUPFAM" id="SSF55455">
    <property type="entry name" value="SRF-like"/>
    <property type="match status" value="1"/>
</dbReference>